<organism evidence="3 4">
    <name type="scientific">Gordonia aichiensis NBRC 108223</name>
    <dbReference type="NCBI Taxonomy" id="1220583"/>
    <lineage>
        <taxon>Bacteria</taxon>
        <taxon>Bacillati</taxon>
        <taxon>Actinomycetota</taxon>
        <taxon>Actinomycetes</taxon>
        <taxon>Mycobacteriales</taxon>
        <taxon>Gordoniaceae</taxon>
        <taxon>Gordonia</taxon>
    </lineage>
</organism>
<evidence type="ECO:0000313" key="3">
    <source>
        <dbReference type="EMBL" id="GAC49603.1"/>
    </source>
</evidence>
<dbReference type="STRING" id="1220583.GOACH_15_00960"/>
<feature type="region of interest" description="Disordered" evidence="1">
    <location>
        <begin position="89"/>
        <end position="121"/>
    </location>
</feature>
<gene>
    <name evidence="3" type="ORF">GOACH_15_00960</name>
</gene>
<feature type="transmembrane region" description="Helical" evidence="2">
    <location>
        <begin position="126"/>
        <end position="148"/>
    </location>
</feature>
<evidence type="ECO:0008006" key="5">
    <source>
        <dbReference type="Google" id="ProtNLM"/>
    </source>
</evidence>
<keyword evidence="2" id="KW-0472">Membrane</keyword>
<accession>L7KPH5</accession>
<dbReference type="RefSeq" id="WP_005176038.1">
    <property type="nucleotide sequence ID" value="NZ_BANR01000015.1"/>
</dbReference>
<reference evidence="3 4" key="1">
    <citation type="submission" date="2012-12" db="EMBL/GenBank/DDBJ databases">
        <title>Whole genome shotgun sequence of Gordonia aichiensis NBRC 108223.</title>
        <authorList>
            <person name="Isaki-Nakamura S."/>
            <person name="Hosoyama A."/>
            <person name="Tsuchikane K."/>
            <person name="Ando Y."/>
            <person name="Baba S."/>
            <person name="Ohji S."/>
            <person name="Hamada M."/>
            <person name="Tamura T."/>
            <person name="Yamazoe A."/>
            <person name="Yamazaki S."/>
            <person name="Fujita N."/>
        </authorList>
    </citation>
    <scope>NUCLEOTIDE SEQUENCE [LARGE SCALE GENOMIC DNA]</scope>
    <source>
        <strain evidence="3 4">NBRC 108223</strain>
    </source>
</reference>
<evidence type="ECO:0000256" key="1">
    <source>
        <dbReference type="SAM" id="MobiDB-lite"/>
    </source>
</evidence>
<protein>
    <recommendedName>
        <fullName evidence="5">Anti-sigma-M factor RsmA</fullName>
    </recommendedName>
</protein>
<comment type="caution">
    <text evidence="3">The sequence shown here is derived from an EMBL/GenBank/DDBJ whole genome shotgun (WGS) entry which is preliminary data.</text>
</comment>
<keyword evidence="2" id="KW-1133">Transmembrane helix</keyword>
<keyword evidence="2" id="KW-0812">Transmembrane</keyword>
<dbReference type="Proteomes" id="UP000010988">
    <property type="component" value="Unassembled WGS sequence"/>
</dbReference>
<dbReference type="OrthoDB" id="4566632at2"/>
<evidence type="ECO:0000313" key="4">
    <source>
        <dbReference type="Proteomes" id="UP000010988"/>
    </source>
</evidence>
<sequence>MSTSYPEPASYPEPPYSDELLADLHAGALPDDVAAHVRRRIVDDPAAAQVLDALDRTGESLRELPLDSTPVPPEVDSRIAATLWAIRAESQQSAGRQPDEHAGSETVTDLTEHRRRSTPRAPRTRTVAFILGAAAAVAVVVGVVAVIATGHNDDQSAGVQAQPSTSAETTRLGDADLDGVEKAAALSVLGRTTHAPFESDAALRRCTAANGIPASTPVLGSGEVTVGGSDRVVILLGTGQAGRFDALVVEPSCDTDNPATVSKTRLGG</sequence>
<dbReference type="EMBL" id="BANR01000015">
    <property type="protein sequence ID" value="GAC49603.1"/>
    <property type="molecule type" value="Genomic_DNA"/>
</dbReference>
<keyword evidence="4" id="KW-1185">Reference proteome</keyword>
<dbReference type="AlphaFoldDB" id="L7KPH5"/>
<dbReference type="eggNOG" id="ENOG503381C">
    <property type="taxonomic scope" value="Bacteria"/>
</dbReference>
<evidence type="ECO:0000256" key="2">
    <source>
        <dbReference type="SAM" id="Phobius"/>
    </source>
</evidence>
<proteinExistence type="predicted"/>
<name>L7KPH5_9ACTN</name>